<evidence type="ECO:0008006" key="5">
    <source>
        <dbReference type="Google" id="ProtNLM"/>
    </source>
</evidence>
<feature type="domain" description="Hydantoinase A/oxoprolinase" evidence="1">
    <location>
        <begin position="120"/>
        <end position="408"/>
    </location>
</feature>
<dbReference type="GeneID" id="89973346"/>
<dbReference type="PANTHER" id="PTHR11365">
    <property type="entry name" value="5-OXOPROLINASE RELATED"/>
    <property type="match status" value="1"/>
</dbReference>
<sequence length="502" mass="54847">MYPLNKLYDAVVEVDERVTIETFAEDPEPQPVDITQDPQLRMGLTGEPVRIIKSPDLDMVRRDLHEPWNQGYRGIAVAMLHSYTFPQHELEVAQEARKFGFRVAASFELQSMAKLVPCSQSAVADAYLTPVTDEYLTKFRKGLKGNLEDEQAQKLFLNQSDGGLTSFTKFGGLRGILSGPAGGVVGIAKTCYDPISATPLLGFDMGGTSTDVARYAGSLEHIFESTIAEVTIQTPHLDINTVAEGGGSILSWENSLFKVGPSNARADPGPACYGRGGPLTVTDASFLLGRIIPELDARPLNLDIVKFKFTELTDAINKDKDGDVPLSIEDVALGFLCIANASMARPIRMLSEGRGFETSAHDLACFGGAGGQHAVEVAQALGIHRVLIPRYSSILSAYGMALADVVVENQEPDSSTFDPLAIKHLEDRLNRLQNQGLEGLISQGFSPEQVEHEMFLNMRYQGSDTALMVESRVTYLGSARHLSTATNKSLASHNRETYWWMM</sequence>
<dbReference type="PANTHER" id="PTHR11365:SF9">
    <property type="entry name" value="5-OXOPROLINASE"/>
    <property type="match status" value="1"/>
</dbReference>
<dbReference type="GO" id="GO:0005829">
    <property type="term" value="C:cytosol"/>
    <property type="evidence" value="ECO:0007669"/>
    <property type="project" value="TreeGrafter"/>
</dbReference>
<evidence type="ECO:0000259" key="2">
    <source>
        <dbReference type="Pfam" id="PF05378"/>
    </source>
</evidence>
<comment type="caution">
    <text evidence="3">The sequence shown here is derived from an EMBL/GenBank/DDBJ whole genome shotgun (WGS) entry which is preliminary data.</text>
</comment>
<evidence type="ECO:0000313" key="4">
    <source>
        <dbReference type="Proteomes" id="UP001358417"/>
    </source>
</evidence>
<dbReference type="GO" id="GO:0006749">
    <property type="term" value="P:glutathione metabolic process"/>
    <property type="evidence" value="ECO:0007669"/>
    <property type="project" value="TreeGrafter"/>
</dbReference>
<dbReference type="EMBL" id="JAVRRD010000002">
    <property type="protein sequence ID" value="KAK5063092.1"/>
    <property type="molecule type" value="Genomic_DNA"/>
</dbReference>
<organism evidence="3 4">
    <name type="scientific">Exophiala bonariae</name>
    <dbReference type="NCBI Taxonomy" id="1690606"/>
    <lineage>
        <taxon>Eukaryota</taxon>
        <taxon>Fungi</taxon>
        <taxon>Dikarya</taxon>
        <taxon>Ascomycota</taxon>
        <taxon>Pezizomycotina</taxon>
        <taxon>Eurotiomycetes</taxon>
        <taxon>Chaetothyriomycetidae</taxon>
        <taxon>Chaetothyriales</taxon>
        <taxon>Herpotrichiellaceae</taxon>
        <taxon>Exophiala</taxon>
    </lineage>
</organism>
<proteinExistence type="predicted"/>
<dbReference type="Pfam" id="PF05378">
    <property type="entry name" value="Hydant_A_N"/>
    <property type="match status" value="1"/>
</dbReference>
<dbReference type="AlphaFoldDB" id="A0AAV9NRK5"/>
<gene>
    <name evidence="3" type="ORF">LTR84_005168</name>
</gene>
<protein>
    <recommendedName>
        <fullName evidence="5">Hydantoinase A/oxoprolinase domain-containing protein</fullName>
    </recommendedName>
</protein>
<dbReference type="RefSeq" id="XP_064711364.1">
    <property type="nucleotide sequence ID" value="XM_064848740.1"/>
</dbReference>
<name>A0AAV9NRK5_9EURO</name>
<evidence type="ECO:0000313" key="3">
    <source>
        <dbReference type="EMBL" id="KAK5063092.1"/>
    </source>
</evidence>
<dbReference type="InterPro" id="IPR045079">
    <property type="entry name" value="Oxoprolinase-like"/>
</dbReference>
<dbReference type="Pfam" id="PF01968">
    <property type="entry name" value="Hydantoinase_A"/>
    <property type="match status" value="1"/>
</dbReference>
<dbReference type="InterPro" id="IPR002821">
    <property type="entry name" value="Hydantoinase_A"/>
</dbReference>
<dbReference type="InterPro" id="IPR008040">
    <property type="entry name" value="Hydant_A_N"/>
</dbReference>
<dbReference type="GO" id="GO:0017168">
    <property type="term" value="F:5-oxoprolinase (ATP-hydrolyzing) activity"/>
    <property type="evidence" value="ECO:0007669"/>
    <property type="project" value="TreeGrafter"/>
</dbReference>
<evidence type="ECO:0000259" key="1">
    <source>
        <dbReference type="Pfam" id="PF01968"/>
    </source>
</evidence>
<reference evidence="3 4" key="1">
    <citation type="submission" date="2023-08" db="EMBL/GenBank/DDBJ databases">
        <title>Black Yeasts Isolated from many extreme environments.</title>
        <authorList>
            <person name="Coleine C."/>
            <person name="Stajich J.E."/>
            <person name="Selbmann L."/>
        </authorList>
    </citation>
    <scope>NUCLEOTIDE SEQUENCE [LARGE SCALE GENOMIC DNA]</scope>
    <source>
        <strain evidence="3 4">CCFEE 5792</strain>
    </source>
</reference>
<dbReference type="Proteomes" id="UP001358417">
    <property type="component" value="Unassembled WGS sequence"/>
</dbReference>
<feature type="domain" description="Hydantoinase/oxoprolinase N-terminal" evidence="2">
    <location>
        <begin position="7"/>
        <end position="98"/>
    </location>
</feature>
<accession>A0AAV9NRK5</accession>
<keyword evidence="4" id="KW-1185">Reference proteome</keyword>